<accession>A0A7V8JNL6</accession>
<name>A0A7V8JNL6_STEMA</name>
<evidence type="ECO:0000313" key="2">
    <source>
        <dbReference type="Proteomes" id="UP000487117"/>
    </source>
</evidence>
<protein>
    <recommendedName>
        <fullName evidence="3">Flagellar basal body rod protein N-terminal domain-containing protein</fullName>
    </recommendedName>
</protein>
<proteinExistence type="predicted"/>
<evidence type="ECO:0008006" key="3">
    <source>
        <dbReference type="Google" id="ProtNLM"/>
    </source>
</evidence>
<organism evidence="1 2">
    <name type="scientific">Stenotrophomonas maltophilia</name>
    <name type="common">Pseudomonas maltophilia</name>
    <name type="synonym">Xanthomonas maltophilia</name>
    <dbReference type="NCBI Taxonomy" id="40324"/>
    <lineage>
        <taxon>Bacteria</taxon>
        <taxon>Pseudomonadati</taxon>
        <taxon>Pseudomonadota</taxon>
        <taxon>Gammaproteobacteria</taxon>
        <taxon>Lysobacterales</taxon>
        <taxon>Lysobacteraceae</taxon>
        <taxon>Stenotrophomonas</taxon>
        <taxon>Stenotrophomonas maltophilia group</taxon>
    </lineage>
</organism>
<gene>
    <name evidence="1" type="ORF">GAK31_00858</name>
</gene>
<sequence>MNAVMAMAGSVLRVAQQGVQVAAHNVANVANLATPEAQRLQLQRSTSAQGGVEATVGTAGPDPAAPLGDLLAAKAGVAAFAANAALIRRQDQMLGTLLDRKA</sequence>
<evidence type="ECO:0000313" key="1">
    <source>
        <dbReference type="EMBL" id="KAF1017590.1"/>
    </source>
</evidence>
<dbReference type="Proteomes" id="UP000487117">
    <property type="component" value="Unassembled WGS sequence"/>
</dbReference>
<reference evidence="2" key="1">
    <citation type="journal article" date="2020" name="MBio">
        <title>Horizontal gene transfer to a defensive symbiont with a reduced genome amongst a multipartite beetle microbiome.</title>
        <authorList>
            <person name="Waterworth S.C."/>
            <person name="Florez L.V."/>
            <person name="Rees E.R."/>
            <person name="Hertweck C."/>
            <person name="Kaltenpoth M."/>
            <person name="Kwan J.C."/>
        </authorList>
    </citation>
    <scope>NUCLEOTIDE SEQUENCE [LARGE SCALE GENOMIC DNA]</scope>
</reference>
<comment type="caution">
    <text evidence="1">The sequence shown here is derived from an EMBL/GenBank/DDBJ whole genome shotgun (WGS) entry which is preliminary data.</text>
</comment>
<dbReference type="AlphaFoldDB" id="A0A7V8JNL6"/>
<dbReference type="EMBL" id="WNDS01000001">
    <property type="protein sequence ID" value="KAF1017590.1"/>
    <property type="molecule type" value="Genomic_DNA"/>
</dbReference>